<feature type="signal peptide" evidence="1">
    <location>
        <begin position="1"/>
        <end position="19"/>
    </location>
</feature>
<dbReference type="OrthoDB" id="1436842at2"/>
<protein>
    <recommendedName>
        <fullName evidence="4">Lipoprotein</fullName>
    </recommendedName>
</protein>
<evidence type="ECO:0008006" key="4">
    <source>
        <dbReference type="Google" id="ProtNLM"/>
    </source>
</evidence>
<evidence type="ECO:0000256" key="1">
    <source>
        <dbReference type="SAM" id="SignalP"/>
    </source>
</evidence>
<accession>A0A4Q8M369</accession>
<organism evidence="2 3">
    <name type="scientific">Pseudoxanthomonas winnipegensis</name>
    <dbReference type="NCBI Taxonomy" id="2480810"/>
    <lineage>
        <taxon>Bacteria</taxon>
        <taxon>Pseudomonadati</taxon>
        <taxon>Pseudomonadota</taxon>
        <taxon>Gammaproteobacteria</taxon>
        <taxon>Lysobacterales</taxon>
        <taxon>Lysobacteraceae</taxon>
        <taxon>Pseudoxanthomonas</taxon>
    </lineage>
</organism>
<evidence type="ECO:0000313" key="2">
    <source>
        <dbReference type="EMBL" id="TAA40136.1"/>
    </source>
</evidence>
<dbReference type="RefSeq" id="WP_130535026.1">
    <property type="nucleotide sequence ID" value="NZ_SHMG01000008.1"/>
</dbReference>
<dbReference type="AlphaFoldDB" id="A0A4Q8M369"/>
<dbReference type="PROSITE" id="PS51257">
    <property type="entry name" value="PROKAR_LIPOPROTEIN"/>
    <property type="match status" value="1"/>
</dbReference>
<evidence type="ECO:0000313" key="3">
    <source>
        <dbReference type="Proteomes" id="UP000294164"/>
    </source>
</evidence>
<gene>
    <name evidence="2" type="ORF">EA655_13335</name>
</gene>
<dbReference type="EMBL" id="SHMG01000008">
    <property type="protein sequence ID" value="TAA40136.1"/>
    <property type="molecule type" value="Genomic_DNA"/>
</dbReference>
<feature type="chain" id="PRO_5020982285" description="Lipoprotein" evidence="1">
    <location>
        <begin position="20"/>
        <end position="144"/>
    </location>
</feature>
<reference evidence="2 3" key="1">
    <citation type="submission" date="2019-02" db="EMBL/GenBank/DDBJ databases">
        <title>WGS of Pseudoxanthomonas species novum from clinical isolates.</title>
        <authorList>
            <person name="Bernier A.-M."/>
            <person name="Bernard K."/>
            <person name="Vachon A."/>
        </authorList>
    </citation>
    <scope>NUCLEOTIDE SEQUENCE [LARGE SCALE GENOMIC DNA]</scope>
    <source>
        <strain evidence="2 3">NML130969</strain>
    </source>
</reference>
<keyword evidence="1" id="KW-0732">Signal</keyword>
<proteinExistence type="predicted"/>
<name>A0A4Q8M369_9GAMM</name>
<dbReference type="Proteomes" id="UP000294164">
    <property type="component" value="Unassembled WGS sequence"/>
</dbReference>
<sequence length="144" mass="15739">MNRWTMAAVLAVATTLAGCATHNRVVVNPGHQTVVRSAYVVLHGGNSADMDAHVQQELMAHGIQVKAGPEVREAGTYVVVRYTDNWRWDMAMYLRSLDIQIYNASSGTLIASGSWKNSALHGYHSAEKVTRQVMGEVLAKLDAD</sequence>
<comment type="caution">
    <text evidence="2">The sequence shown here is derived from an EMBL/GenBank/DDBJ whole genome shotgun (WGS) entry which is preliminary data.</text>
</comment>